<dbReference type="PROSITE" id="PS50987">
    <property type="entry name" value="HTH_ARSR_2"/>
    <property type="match status" value="1"/>
</dbReference>
<dbReference type="EMBL" id="FTNC01000015">
    <property type="protein sequence ID" value="SIR18746.1"/>
    <property type="molecule type" value="Genomic_DNA"/>
</dbReference>
<dbReference type="Pfam" id="PF01022">
    <property type="entry name" value="HTH_5"/>
    <property type="match status" value="1"/>
</dbReference>
<sequence>MDIIEILKALAHENRIRILNLLAKSELCVCELENLMQVNQSNASRHLAKLKQVNLIKGQKNAQWIYYHLNDDLLAEHDFIKLLIEEELLNYKDAREDLKRLEKYKSSSLSCETLPDSDIFQNNN</sequence>
<feature type="domain" description="HTH arsR-type" evidence="4">
    <location>
        <begin position="1"/>
        <end position="95"/>
    </location>
</feature>
<evidence type="ECO:0000259" key="4">
    <source>
        <dbReference type="PROSITE" id="PS50987"/>
    </source>
</evidence>
<dbReference type="Gene3D" id="1.10.10.10">
    <property type="entry name" value="Winged helix-like DNA-binding domain superfamily/Winged helix DNA-binding domain"/>
    <property type="match status" value="1"/>
</dbReference>
<evidence type="ECO:0000313" key="6">
    <source>
        <dbReference type="Proteomes" id="UP000185669"/>
    </source>
</evidence>
<dbReference type="GO" id="GO:0003700">
    <property type="term" value="F:DNA-binding transcription factor activity"/>
    <property type="evidence" value="ECO:0007669"/>
    <property type="project" value="InterPro"/>
</dbReference>
<dbReference type="STRING" id="56779.SAMN05421834_11572"/>
<dbReference type="InterPro" id="IPR001845">
    <property type="entry name" value="HTH_ArsR_DNA-bd_dom"/>
</dbReference>
<keyword evidence="2" id="KW-0238">DNA-binding</keyword>
<dbReference type="GO" id="GO:0003677">
    <property type="term" value="F:DNA binding"/>
    <property type="evidence" value="ECO:0007669"/>
    <property type="project" value="UniProtKB-KW"/>
</dbReference>
<dbReference type="SUPFAM" id="SSF46785">
    <property type="entry name" value="Winged helix' DNA-binding domain"/>
    <property type="match status" value="1"/>
</dbReference>
<dbReference type="PANTHER" id="PTHR33154">
    <property type="entry name" value="TRANSCRIPTIONAL REGULATOR, ARSR FAMILY"/>
    <property type="match status" value="1"/>
</dbReference>
<dbReference type="InterPro" id="IPR011991">
    <property type="entry name" value="ArsR-like_HTH"/>
</dbReference>
<reference evidence="6" key="1">
    <citation type="submission" date="2017-01" db="EMBL/GenBank/DDBJ databases">
        <authorList>
            <person name="Varghese N."/>
            <person name="Submissions S."/>
        </authorList>
    </citation>
    <scope>NUCLEOTIDE SEQUENCE [LARGE SCALE GENOMIC DNA]</scope>
    <source>
        <strain evidence="6">ATCC 700103</strain>
    </source>
</reference>
<evidence type="ECO:0000256" key="2">
    <source>
        <dbReference type="ARBA" id="ARBA00023125"/>
    </source>
</evidence>
<dbReference type="AlphaFoldDB" id="A0A1N6YW00"/>
<evidence type="ECO:0000256" key="3">
    <source>
        <dbReference type="ARBA" id="ARBA00023163"/>
    </source>
</evidence>
<dbReference type="RefSeq" id="WP_076545439.1">
    <property type="nucleotide sequence ID" value="NZ_FTNC01000015.1"/>
</dbReference>
<protein>
    <submittedName>
        <fullName evidence="5">Transcriptional regulator, ArsR family</fullName>
    </submittedName>
</protein>
<accession>A0A1N6YW00</accession>
<organism evidence="5 6">
    <name type="scientific">Halanaerobium kushneri</name>
    <dbReference type="NCBI Taxonomy" id="56779"/>
    <lineage>
        <taxon>Bacteria</taxon>
        <taxon>Bacillati</taxon>
        <taxon>Bacillota</taxon>
        <taxon>Clostridia</taxon>
        <taxon>Halanaerobiales</taxon>
        <taxon>Halanaerobiaceae</taxon>
        <taxon>Halanaerobium</taxon>
    </lineage>
</organism>
<dbReference type="InterPro" id="IPR051081">
    <property type="entry name" value="HTH_MetalResp_TranReg"/>
</dbReference>
<keyword evidence="1" id="KW-0805">Transcription regulation</keyword>
<keyword evidence="3" id="KW-0804">Transcription</keyword>
<evidence type="ECO:0000313" key="5">
    <source>
        <dbReference type="EMBL" id="SIR18746.1"/>
    </source>
</evidence>
<gene>
    <name evidence="5" type="ORF">SAMN05421834_11572</name>
</gene>
<evidence type="ECO:0000256" key="1">
    <source>
        <dbReference type="ARBA" id="ARBA00023015"/>
    </source>
</evidence>
<dbReference type="PRINTS" id="PR00778">
    <property type="entry name" value="HTHARSR"/>
</dbReference>
<dbReference type="PANTHER" id="PTHR33154:SF18">
    <property type="entry name" value="ARSENICAL RESISTANCE OPERON REPRESSOR"/>
    <property type="match status" value="1"/>
</dbReference>
<dbReference type="CDD" id="cd00090">
    <property type="entry name" value="HTH_ARSR"/>
    <property type="match status" value="1"/>
</dbReference>
<dbReference type="Proteomes" id="UP000185669">
    <property type="component" value="Unassembled WGS sequence"/>
</dbReference>
<dbReference type="InterPro" id="IPR036390">
    <property type="entry name" value="WH_DNA-bd_sf"/>
</dbReference>
<name>A0A1N6YW00_9FIRM</name>
<dbReference type="NCBIfam" id="NF033788">
    <property type="entry name" value="HTH_metalloreg"/>
    <property type="match status" value="1"/>
</dbReference>
<proteinExistence type="predicted"/>
<dbReference type="OrthoDB" id="9798835at2"/>
<dbReference type="SMART" id="SM00418">
    <property type="entry name" value="HTH_ARSR"/>
    <property type="match status" value="1"/>
</dbReference>
<keyword evidence="6" id="KW-1185">Reference proteome</keyword>
<dbReference type="InterPro" id="IPR036388">
    <property type="entry name" value="WH-like_DNA-bd_sf"/>
</dbReference>